<reference evidence="3 4" key="1">
    <citation type="submission" date="2018-03" db="EMBL/GenBank/DDBJ databases">
        <title>Draft genome sequence of the first documented clinical Siccibacter turicensis isolate in Austria.</title>
        <authorList>
            <person name="Lepuschitz S."/>
            <person name="Pekard-Amenitsch S."/>
            <person name="Haunold R."/>
            <person name="Schill S."/>
            <person name="Mach R."/>
            <person name="Allerberger F."/>
            <person name="Ruppitsch W."/>
            <person name="Forsythe S.J."/>
        </authorList>
    </citation>
    <scope>NUCLEOTIDE SEQUENCE [LARGE SCALE GENOMIC DNA]</scope>
    <source>
        <strain evidence="3 4">6100069499-17</strain>
    </source>
</reference>
<dbReference type="PIRSF" id="PIRSF030850">
    <property type="entry name" value="UCP030850"/>
    <property type="match status" value="1"/>
</dbReference>
<dbReference type="AlphaFoldDB" id="A0A2P8VMU4"/>
<sequence length="292" mass="33437">MATSDTLDAFGKKLSEPKIWRKGDQRAPHKPLLLLYVLSNYKRGHGRLFDYGTEIHEPLLSLLERYGPTRRQHEPTMPFWRLRGDGFWELENAERCSTTGSKEPPRRELFDHKVAGGFDVNHFALIDENRAVVDVLATQILEKHFPVGIQQTLADELGFDIVLSLKQRDPAFRLNVLRAYNYRCAICGFDMRHDNAPIALEAAHIRWKQFNGPCEVPNGLALCAIHHNAFDRGAIGLDSDMRVVVSEGVNGNGMVQKLFWDFAGEEIELPKASENYPREAFVEWHRREVFRG</sequence>
<protein>
    <submittedName>
        <fullName evidence="3">Restriction endonuclease</fullName>
    </submittedName>
</protein>
<dbReference type="STRING" id="1388748.GCA_000463155_03335"/>
<dbReference type="OrthoDB" id="529575at2"/>
<gene>
    <name evidence="3" type="ORF">C7G83_05875</name>
</gene>
<organism evidence="3 4">
    <name type="scientific">Siccibacter turicensis</name>
    <dbReference type="NCBI Taxonomy" id="357233"/>
    <lineage>
        <taxon>Bacteria</taxon>
        <taxon>Pseudomonadati</taxon>
        <taxon>Pseudomonadota</taxon>
        <taxon>Gammaproteobacteria</taxon>
        <taxon>Enterobacterales</taxon>
        <taxon>Enterobacteriaceae</taxon>
        <taxon>Siccibacter</taxon>
    </lineage>
</organism>
<dbReference type="Proteomes" id="UP000240212">
    <property type="component" value="Unassembled WGS sequence"/>
</dbReference>
<dbReference type="EMBL" id="PYEP01000002">
    <property type="protein sequence ID" value="PSN08879.1"/>
    <property type="molecule type" value="Genomic_DNA"/>
</dbReference>
<evidence type="ECO:0000259" key="1">
    <source>
        <dbReference type="Pfam" id="PF13391"/>
    </source>
</evidence>
<dbReference type="RefSeq" id="WP_106876572.1">
    <property type="nucleotide sequence ID" value="NZ_PYEP01000002.1"/>
</dbReference>
<dbReference type="InterPro" id="IPR003615">
    <property type="entry name" value="HNH_nuc"/>
</dbReference>
<keyword evidence="3" id="KW-0255">Endonuclease</keyword>
<name>A0A2P8VMU4_9ENTR</name>
<feature type="domain" description="ScoMcrA-like DNA sulfur-binding" evidence="2">
    <location>
        <begin position="12"/>
        <end position="160"/>
    </location>
</feature>
<keyword evidence="3" id="KW-0540">Nuclease</keyword>
<comment type="caution">
    <text evidence="3">The sequence shown here is derived from an EMBL/GenBank/DDBJ whole genome shotgun (WGS) entry which is preliminary data.</text>
</comment>
<proteinExistence type="predicted"/>
<dbReference type="NCBIfam" id="NF045808">
    <property type="entry name" value="PT-DNA_restrict"/>
    <property type="match status" value="1"/>
</dbReference>
<feature type="domain" description="HNH nuclease" evidence="1">
    <location>
        <begin position="184"/>
        <end position="238"/>
    </location>
</feature>
<dbReference type="Pfam" id="PF26340">
    <property type="entry name" value="DNA-SBD_ScoMcrA"/>
    <property type="match status" value="1"/>
</dbReference>
<evidence type="ECO:0000313" key="4">
    <source>
        <dbReference type="Proteomes" id="UP000240212"/>
    </source>
</evidence>
<keyword evidence="3" id="KW-0378">Hydrolase</keyword>
<evidence type="ECO:0000259" key="2">
    <source>
        <dbReference type="Pfam" id="PF26340"/>
    </source>
</evidence>
<evidence type="ECO:0000313" key="3">
    <source>
        <dbReference type="EMBL" id="PSN08879.1"/>
    </source>
</evidence>
<dbReference type="Pfam" id="PF13391">
    <property type="entry name" value="HNH_2"/>
    <property type="match status" value="1"/>
</dbReference>
<dbReference type="InterPro" id="IPR058813">
    <property type="entry name" value="DNA-SBD_ScoMcrA"/>
</dbReference>
<dbReference type="InterPro" id="IPR011396">
    <property type="entry name" value="PT_DNA_restrict"/>
</dbReference>
<dbReference type="GO" id="GO:0004519">
    <property type="term" value="F:endonuclease activity"/>
    <property type="evidence" value="ECO:0007669"/>
    <property type="project" value="UniProtKB-KW"/>
</dbReference>
<keyword evidence="4" id="KW-1185">Reference proteome</keyword>
<accession>A0A2P8VMU4</accession>